<sequence>MEGDDAGLPEREDLVDVGAPSIASGWTAGAIESGLAMLDYLAMLDHLAMPRRVILLKSRVPGSPGAARGPLRVAACRRQIRARACPAAR</sequence>
<reference evidence="1" key="1">
    <citation type="submission" date="2020-11" db="EMBL/GenBank/DDBJ databases">
        <title>Complete genome sequence of a novel pathogenic Methylobacterium strain isolated from rice in Vietnam.</title>
        <authorList>
            <person name="Lai K."/>
            <person name="Okazaki S."/>
            <person name="Higashi K."/>
            <person name="Mori H."/>
            <person name="Toyoda A."/>
            <person name="Kurokawa K."/>
        </authorList>
    </citation>
    <scope>NUCLEOTIDE SEQUENCE</scope>
    <source>
        <strain evidence="1">VL1</strain>
    </source>
</reference>
<protein>
    <submittedName>
        <fullName evidence="1">Uncharacterized protein</fullName>
    </submittedName>
</protein>
<dbReference type="KEGG" id="mind:mvi_23590"/>
<dbReference type="AlphaFoldDB" id="A0A8H9C6I0"/>
<gene>
    <name evidence="1" type="ORF">mvi_23590</name>
</gene>
<organism evidence="1 2">
    <name type="scientific">Methylobacterium indicum</name>
    <dbReference type="NCBI Taxonomy" id="1775910"/>
    <lineage>
        <taxon>Bacteria</taxon>
        <taxon>Pseudomonadati</taxon>
        <taxon>Pseudomonadota</taxon>
        <taxon>Alphaproteobacteria</taxon>
        <taxon>Hyphomicrobiales</taxon>
        <taxon>Methylobacteriaceae</taxon>
        <taxon>Methylobacterium</taxon>
    </lineage>
</organism>
<proteinExistence type="predicted"/>
<name>A0A8H9C6I0_9HYPH</name>
<accession>A0A8H9C6I0</accession>
<evidence type="ECO:0000313" key="1">
    <source>
        <dbReference type="EMBL" id="BCM83898.1"/>
    </source>
</evidence>
<evidence type="ECO:0000313" key="2">
    <source>
        <dbReference type="Proteomes" id="UP000663508"/>
    </source>
</evidence>
<dbReference type="EMBL" id="AP024145">
    <property type="protein sequence ID" value="BCM83898.1"/>
    <property type="molecule type" value="Genomic_DNA"/>
</dbReference>
<dbReference type="Proteomes" id="UP000663508">
    <property type="component" value="Chromosome"/>
</dbReference>